<dbReference type="AlphaFoldDB" id="A0A9N9CI38"/>
<proteinExistence type="predicted"/>
<dbReference type="EMBL" id="CAJVPQ010002588">
    <property type="protein sequence ID" value="CAG8602354.1"/>
    <property type="molecule type" value="Genomic_DNA"/>
</dbReference>
<evidence type="ECO:0000313" key="1">
    <source>
        <dbReference type="EMBL" id="CAG8602354.1"/>
    </source>
</evidence>
<reference evidence="1" key="1">
    <citation type="submission" date="2021-06" db="EMBL/GenBank/DDBJ databases">
        <authorList>
            <person name="Kallberg Y."/>
            <person name="Tangrot J."/>
            <person name="Rosling A."/>
        </authorList>
    </citation>
    <scope>NUCLEOTIDE SEQUENCE</scope>
    <source>
        <strain evidence="1">UK204</strain>
    </source>
</reference>
<organism evidence="1 2">
    <name type="scientific">Funneliformis caledonium</name>
    <dbReference type="NCBI Taxonomy" id="1117310"/>
    <lineage>
        <taxon>Eukaryota</taxon>
        <taxon>Fungi</taxon>
        <taxon>Fungi incertae sedis</taxon>
        <taxon>Mucoromycota</taxon>
        <taxon>Glomeromycotina</taxon>
        <taxon>Glomeromycetes</taxon>
        <taxon>Glomerales</taxon>
        <taxon>Glomeraceae</taxon>
        <taxon>Funneliformis</taxon>
    </lineage>
</organism>
<comment type="caution">
    <text evidence="1">The sequence shown here is derived from an EMBL/GenBank/DDBJ whole genome shotgun (WGS) entry which is preliminary data.</text>
</comment>
<gene>
    <name evidence="1" type="ORF">FCALED_LOCUS8652</name>
</gene>
<evidence type="ECO:0000313" key="2">
    <source>
        <dbReference type="Proteomes" id="UP000789570"/>
    </source>
</evidence>
<dbReference type="Proteomes" id="UP000789570">
    <property type="component" value="Unassembled WGS sequence"/>
</dbReference>
<accession>A0A9N9CI38</accession>
<keyword evidence="2" id="KW-1185">Reference proteome</keyword>
<name>A0A9N9CI38_9GLOM</name>
<dbReference type="OrthoDB" id="2443768at2759"/>
<protein>
    <submittedName>
        <fullName evidence="1">1035_t:CDS:1</fullName>
    </submittedName>
</protein>
<sequence>MEEIIDVFEEKEEGEWAEENISERKLNLNQPFRTNKMLEKNKEEEGVLISAILDPRIKCLGFVDEEIHNKTKDLLKSKYD</sequence>